<dbReference type="InterPro" id="IPR012132">
    <property type="entry name" value="GMC_OxRdtase"/>
</dbReference>
<evidence type="ECO:0000256" key="1">
    <source>
        <dbReference type="ARBA" id="ARBA00001974"/>
    </source>
</evidence>
<dbReference type="SUPFAM" id="SSF54373">
    <property type="entry name" value="FAD-linked reductases, C-terminal domain"/>
    <property type="match status" value="1"/>
</dbReference>
<accession>A0ABU3WLP0</accession>
<evidence type="ECO:0000313" key="8">
    <source>
        <dbReference type="EMBL" id="MDV2474682.1"/>
    </source>
</evidence>
<dbReference type="GO" id="GO:0016491">
    <property type="term" value="F:oxidoreductase activity"/>
    <property type="evidence" value="ECO:0007669"/>
    <property type="project" value="UniProtKB-KW"/>
</dbReference>
<dbReference type="InterPro" id="IPR007867">
    <property type="entry name" value="GMC_OxRtase_C"/>
</dbReference>
<dbReference type="InterPro" id="IPR023978">
    <property type="entry name" value="GMC_oxidoreductase_bact"/>
</dbReference>
<dbReference type="PANTHER" id="PTHR11552:SF147">
    <property type="entry name" value="CHOLINE DEHYDROGENASE, MITOCHONDRIAL"/>
    <property type="match status" value="1"/>
</dbReference>
<comment type="cofactor">
    <cofactor evidence="1">
        <name>FAD</name>
        <dbReference type="ChEBI" id="CHEBI:57692"/>
    </cofactor>
</comment>
<proteinExistence type="inferred from homology"/>
<evidence type="ECO:0000256" key="4">
    <source>
        <dbReference type="ARBA" id="ARBA00022827"/>
    </source>
</evidence>
<dbReference type="PROSITE" id="PS00623">
    <property type="entry name" value="GMC_OXRED_1"/>
    <property type="match status" value="1"/>
</dbReference>
<feature type="domain" description="Glucose-methanol-choline oxidoreductase N-terminal" evidence="6">
    <location>
        <begin position="84"/>
        <end position="107"/>
    </location>
</feature>
<organism evidence="8 9">
    <name type="scientific">Rhodococcus zopfii</name>
    <dbReference type="NCBI Taxonomy" id="43772"/>
    <lineage>
        <taxon>Bacteria</taxon>
        <taxon>Bacillati</taxon>
        <taxon>Actinomycetota</taxon>
        <taxon>Actinomycetes</taxon>
        <taxon>Mycobacteriales</taxon>
        <taxon>Nocardiaceae</taxon>
        <taxon>Rhodococcus</taxon>
    </lineage>
</organism>
<dbReference type="InterPro" id="IPR000172">
    <property type="entry name" value="GMC_OxRdtase_N"/>
</dbReference>
<dbReference type="NCBIfam" id="TIGR03970">
    <property type="entry name" value="Rv0697"/>
    <property type="match status" value="1"/>
</dbReference>
<comment type="caution">
    <text evidence="8">The sequence shown here is derived from an EMBL/GenBank/DDBJ whole genome shotgun (WGS) entry which is preliminary data.</text>
</comment>
<gene>
    <name evidence="8" type="primary">mftG</name>
    <name evidence="8" type="ORF">F8M49_03235</name>
</gene>
<keyword evidence="9" id="KW-1185">Reference proteome</keyword>
<dbReference type="Proteomes" id="UP001275440">
    <property type="component" value="Unassembled WGS sequence"/>
</dbReference>
<dbReference type="Gene3D" id="3.50.50.60">
    <property type="entry name" value="FAD/NAD(P)-binding domain"/>
    <property type="match status" value="1"/>
</dbReference>
<dbReference type="SUPFAM" id="SSF51905">
    <property type="entry name" value="FAD/NAD(P)-binding domain"/>
    <property type="match status" value="1"/>
</dbReference>
<comment type="similarity">
    <text evidence="2 5">Belongs to the GMC oxidoreductase family.</text>
</comment>
<dbReference type="PROSITE" id="PS00624">
    <property type="entry name" value="GMC_OXRED_2"/>
    <property type="match status" value="1"/>
</dbReference>
<evidence type="ECO:0000259" key="7">
    <source>
        <dbReference type="PROSITE" id="PS00624"/>
    </source>
</evidence>
<dbReference type="InterPro" id="IPR036188">
    <property type="entry name" value="FAD/NAD-bd_sf"/>
</dbReference>
<name>A0ABU3WLP0_9NOCA</name>
<evidence type="ECO:0000256" key="5">
    <source>
        <dbReference type="RuleBase" id="RU003968"/>
    </source>
</evidence>
<keyword evidence="8" id="KW-0560">Oxidoreductase</keyword>
<protein>
    <submittedName>
        <fullName evidence="8">Mycofactocin system GMC family oxidoreductase MftG</fullName>
        <ecNumber evidence="8">1.-.-.-</ecNumber>
    </submittedName>
</protein>
<sequence length="478" mass="50296">MLPAHADVVVVGGGSCGSVVAARLSDDPDRSVLLVEAGPGYRSVLDMAAEIRDAATVPVGPHSSWTTTFPARLTPEIVTTVSRGRVLGGSGAVNGAYFVRARPGDLARWPASWSYDEVLADFRAVETDADFPGDLHGSDGPVPVARVPWERLHPVSAAFHETAVSAGFGTVDDLNAPGPDGVGRVPLNIRDGVRVGPALAYLLPVLHRTNLAVATGTDVLRVVVENGRAVGVEVADGAGIHRVTADRVVVCAGAVRSPQLLMLSGIGPADELQRLGIAVLHDLPGVGRDFTDHPEVAIGYRYRRDLPTGSPLIETVLHTDTLELRPYTVPFGTAIPGSGVADPVLGVVLTRPRSRGRVVLDPADPRSAPTLDYRYLGHPQDRADLREGVRLAADLLAAMPDIVDASGLTTHLGTSLHLSGTCRMGADDGSVVDERCRVHGIDGLSIVDTSVFPAVPSRGPHATAVMLAHRIATRAWFR</sequence>
<keyword evidence="4 5" id="KW-0274">FAD</keyword>
<dbReference type="Gene3D" id="3.30.410.40">
    <property type="match status" value="1"/>
</dbReference>
<keyword evidence="3 5" id="KW-0285">Flavoprotein</keyword>
<evidence type="ECO:0000256" key="3">
    <source>
        <dbReference type="ARBA" id="ARBA00022630"/>
    </source>
</evidence>
<evidence type="ECO:0000313" key="9">
    <source>
        <dbReference type="Proteomes" id="UP001275440"/>
    </source>
</evidence>
<dbReference type="EMBL" id="WBMO01000001">
    <property type="protein sequence ID" value="MDV2474682.1"/>
    <property type="molecule type" value="Genomic_DNA"/>
</dbReference>
<dbReference type="Pfam" id="PF05199">
    <property type="entry name" value="GMC_oxred_C"/>
    <property type="match status" value="1"/>
</dbReference>
<evidence type="ECO:0000256" key="2">
    <source>
        <dbReference type="ARBA" id="ARBA00010790"/>
    </source>
</evidence>
<dbReference type="Pfam" id="PF00732">
    <property type="entry name" value="GMC_oxred_N"/>
    <property type="match status" value="1"/>
</dbReference>
<dbReference type="EC" id="1.-.-.-" evidence="8"/>
<dbReference type="PIRSF" id="PIRSF000137">
    <property type="entry name" value="Alcohol_oxidase"/>
    <property type="match status" value="1"/>
</dbReference>
<dbReference type="PANTHER" id="PTHR11552">
    <property type="entry name" value="GLUCOSE-METHANOL-CHOLINE GMC OXIDOREDUCTASE"/>
    <property type="match status" value="1"/>
</dbReference>
<evidence type="ECO:0000259" key="6">
    <source>
        <dbReference type="PROSITE" id="PS00623"/>
    </source>
</evidence>
<feature type="domain" description="Glucose-methanol-choline oxidoreductase N-terminal" evidence="7">
    <location>
        <begin position="253"/>
        <end position="267"/>
    </location>
</feature>
<reference evidence="8 9" key="1">
    <citation type="submission" date="2019-10" db="EMBL/GenBank/DDBJ databases">
        <title>Draft Genome Assembly of Rhodococcus zopfii DSM44189.</title>
        <authorList>
            <person name="Sutton J.M."/>
            <person name="Akob D.M."/>
            <person name="Bushman T.J."/>
        </authorList>
    </citation>
    <scope>NUCLEOTIDE SEQUENCE [LARGE SCALE GENOMIC DNA]</scope>
    <source>
        <strain evidence="8 9">DSM 44189</strain>
    </source>
</reference>